<dbReference type="Proteomes" id="UP000501602">
    <property type="component" value="Chromosome"/>
</dbReference>
<organism evidence="1 2">
    <name type="scientific">Ferrimonas lipolytica</name>
    <dbReference type="NCBI Taxonomy" id="2724191"/>
    <lineage>
        <taxon>Bacteria</taxon>
        <taxon>Pseudomonadati</taxon>
        <taxon>Pseudomonadota</taxon>
        <taxon>Gammaproteobacteria</taxon>
        <taxon>Alteromonadales</taxon>
        <taxon>Ferrimonadaceae</taxon>
        <taxon>Ferrimonas</taxon>
    </lineage>
</organism>
<keyword evidence="2" id="KW-1185">Reference proteome</keyword>
<sequence>MAGWLKRILDNGLIQEAKPLMEQHQEVVDNITSGGQNLLRDYGVLPEPDGHNDPLGALEYRLHQLVRHLFQLPKSEAFFLVSELVGLLPTVLAMHPKLRGLAGLSQVLGWQGNTTKTGKITSIAGALGGSPWLARVAQGGQGVVNGQQAYQQAKARERRYEQLNRLQQQVADLSTMLLALSRQSPVDSVSINQGITELERLLQTEFVQLVDGLDSEHGAALNSIAYGPWQRLRAEG</sequence>
<evidence type="ECO:0000313" key="2">
    <source>
        <dbReference type="Proteomes" id="UP000501602"/>
    </source>
</evidence>
<reference evidence="1 2" key="1">
    <citation type="submission" date="2020-04" db="EMBL/GenBank/DDBJ databases">
        <title>Ferrimonas sp. S7 isolated from sea water.</title>
        <authorList>
            <person name="Bae S.S."/>
            <person name="Baek K."/>
        </authorList>
    </citation>
    <scope>NUCLEOTIDE SEQUENCE [LARGE SCALE GENOMIC DNA]</scope>
    <source>
        <strain evidence="1 2">S7</strain>
    </source>
</reference>
<protein>
    <submittedName>
        <fullName evidence="1">Uncharacterized protein</fullName>
    </submittedName>
</protein>
<name>A0A6H1UC92_9GAMM</name>
<gene>
    <name evidence="1" type="ORF">HER31_07235</name>
</gene>
<evidence type="ECO:0000313" key="1">
    <source>
        <dbReference type="EMBL" id="QIZ76681.1"/>
    </source>
</evidence>
<dbReference type="RefSeq" id="WP_168659942.1">
    <property type="nucleotide sequence ID" value="NZ_CP051180.1"/>
</dbReference>
<proteinExistence type="predicted"/>
<dbReference type="KEGG" id="fes:HER31_07235"/>
<accession>A0A6H1UC92</accession>
<dbReference type="EMBL" id="CP051180">
    <property type="protein sequence ID" value="QIZ76681.1"/>
    <property type="molecule type" value="Genomic_DNA"/>
</dbReference>
<dbReference type="AlphaFoldDB" id="A0A6H1UC92"/>